<accession>G7YIG7</accession>
<protein>
    <submittedName>
        <fullName evidence="1">Uncharacterized protein</fullName>
    </submittedName>
</protein>
<keyword evidence="2" id="KW-1185">Reference proteome</keyword>
<reference evidence="1" key="1">
    <citation type="journal article" date="2011" name="Genome Biol.">
        <title>The draft genome of the carcinogenic human liver fluke Clonorchis sinensis.</title>
        <authorList>
            <person name="Wang X."/>
            <person name="Chen W."/>
            <person name="Huang Y."/>
            <person name="Sun J."/>
            <person name="Men J."/>
            <person name="Liu H."/>
            <person name="Luo F."/>
            <person name="Guo L."/>
            <person name="Lv X."/>
            <person name="Deng C."/>
            <person name="Zhou C."/>
            <person name="Fan Y."/>
            <person name="Li X."/>
            <person name="Huang L."/>
            <person name="Hu Y."/>
            <person name="Liang C."/>
            <person name="Hu X."/>
            <person name="Xu J."/>
            <person name="Yu X."/>
        </authorList>
    </citation>
    <scope>NUCLEOTIDE SEQUENCE [LARGE SCALE GENOMIC DNA]</scope>
    <source>
        <strain evidence="1">Henan</strain>
    </source>
</reference>
<evidence type="ECO:0000313" key="2">
    <source>
        <dbReference type="Proteomes" id="UP000008909"/>
    </source>
</evidence>
<organism evidence="1 2">
    <name type="scientific">Clonorchis sinensis</name>
    <name type="common">Chinese liver fluke</name>
    <dbReference type="NCBI Taxonomy" id="79923"/>
    <lineage>
        <taxon>Eukaryota</taxon>
        <taxon>Metazoa</taxon>
        <taxon>Spiralia</taxon>
        <taxon>Lophotrochozoa</taxon>
        <taxon>Platyhelminthes</taxon>
        <taxon>Trematoda</taxon>
        <taxon>Digenea</taxon>
        <taxon>Opisthorchiida</taxon>
        <taxon>Opisthorchiata</taxon>
        <taxon>Opisthorchiidae</taxon>
        <taxon>Clonorchis</taxon>
    </lineage>
</organism>
<reference key="2">
    <citation type="submission" date="2011-10" db="EMBL/GenBank/DDBJ databases">
        <title>The genome and transcriptome sequence of Clonorchis sinensis provide insights into the carcinogenic liver fluke.</title>
        <authorList>
            <person name="Wang X."/>
            <person name="Huang Y."/>
            <person name="Chen W."/>
            <person name="Liu H."/>
            <person name="Guo L."/>
            <person name="Chen Y."/>
            <person name="Luo F."/>
            <person name="Zhou W."/>
            <person name="Sun J."/>
            <person name="Mao Q."/>
            <person name="Liang P."/>
            <person name="Zhou C."/>
            <person name="Tian Y."/>
            <person name="Men J."/>
            <person name="Lv X."/>
            <person name="Huang L."/>
            <person name="Zhou J."/>
            <person name="Hu Y."/>
            <person name="Li R."/>
            <person name="Zhang F."/>
            <person name="Lei H."/>
            <person name="Li X."/>
            <person name="Hu X."/>
            <person name="Liang C."/>
            <person name="Xu J."/>
            <person name="Wu Z."/>
            <person name="Yu X."/>
        </authorList>
    </citation>
    <scope>NUCLEOTIDE SEQUENCE</scope>
    <source>
        <strain>Henan</strain>
    </source>
</reference>
<evidence type="ECO:0000313" key="1">
    <source>
        <dbReference type="EMBL" id="GAA52750.1"/>
    </source>
</evidence>
<dbReference type="Proteomes" id="UP000008909">
    <property type="component" value="Unassembled WGS sequence"/>
</dbReference>
<dbReference type="AlphaFoldDB" id="G7YIG7"/>
<dbReference type="EMBL" id="DF143346">
    <property type="protein sequence ID" value="GAA52750.1"/>
    <property type="molecule type" value="Genomic_DNA"/>
</dbReference>
<gene>
    <name evidence="1" type="ORF">CLF_108745</name>
</gene>
<name>G7YIG7_CLOSI</name>
<proteinExistence type="predicted"/>
<sequence>MPIFRHPSIVRSDTTLQAYRPIGVRGRITTIVSRYFYSRSQEAWKGAYLRIPLTIRTCVSLALIGIGYGPLARSTPGGCCTAAEQRVEDCYKNNPGRPLQCSQLVKEYIRCVNNFRVVCVTTLLRILVDAKDFSQLTQLAKILLMTWVLSIV</sequence>